<evidence type="ECO:0000256" key="1">
    <source>
        <dbReference type="SAM" id="Phobius"/>
    </source>
</evidence>
<proteinExistence type="predicted"/>
<dbReference type="PaxDb" id="4097-A0A1S3ZP62"/>
<keyword evidence="1" id="KW-1133">Transmembrane helix</keyword>
<dbReference type="OMA" id="LFIYWIA"/>
<feature type="transmembrane region" description="Helical" evidence="1">
    <location>
        <begin position="97"/>
        <end position="121"/>
    </location>
</feature>
<dbReference type="KEGG" id="nta:107789073"/>
<dbReference type="PANTHER" id="PTHR37196:SF2">
    <property type="entry name" value="TRANSMEMBRANE PROTEIN"/>
    <property type="match status" value="1"/>
</dbReference>
<protein>
    <submittedName>
        <fullName evidence="2">Uncharacterized protein isoform X1</fullName>
    </submittedName>
</protein>
<reference evidence="2" key="1">
    <citation type="submission" date="2025-08" db="UniProtKB">
        <authorList>
            <consortium name="RefSeq"/>
        </authorList>
    </citation>
    <scope>IDENTIFICATION</scope>
</reference>
<keyword evidence="1" id="KW-0472">Membrane</keyword>
<sequence>MKCLSLHSPILPKHSSSKYKCQHRKSKPAAHSLLEKQQYYYNAKLSCFPNHQPTGFLKGQKRSLLIAPLRAVDIPISSSSFFIAAANSPAAPRDLSVLLQTSAVMLFMYWIANFVVPGIILKDLQDDSTTRDKKTDEKDL</sequence>
<name>A0A1S3ZP62_TOBAC</name>
<organism evidence="2">
    <name type="scientific">Nicotiana tabacum</name>
    <name type="common">Common tobacco</name>
    <dbReference type="NCBI Taxonomy" id="4097"/>
    <lineage>
        <taxon>Eukaryota</taxon>
        <taxon>Viridiplantae</taxon>
        <taxon>Streptophyta</taxon>
        <taxon>Embryophyta</taxon>
        <taxon>Tracheophyta</taxon>
        <taxon>Spermatophyta</taxon>
        <taxon>Magnoliopsida</taxon>
        <taxon>eudicotyledons</taxon>
        <taxon>Gunneridae</taxon>
        <taxon>Pentapetalae</taxon>
        <taxon>asterids</taxon>
        <taxon>lamiids</taxon>
        <taxon>Solanales</taxon>
        <taxon>Solanaceae</taxon>
        <taxon>Nicotianoideae</taxon>
        <taxon>Nicotianeae</taxon>
        <taxon>Nicotiana</taxon>
    </lineage>
</organism>
<dbReference type="OrthoDB" id="1932652at2759"/>
<dbReference type="AlphaFoldDB" id="A0A1S3ZP62"/>
<dbReference type="STRING" id="4097.A0A1S3ZP62"/>
<dbReference type="RefSeq" id="XP_016466325.1">
    <property type="nucleotide sequence ID" value="XM_016610839.1"/>
</dbReference>
<dbReference type="PANTHER" id="PTHR37196">
    <property type="entry name" value="TRANSMEMBRANE PROTEIN"/>
    <property type="match status" value="1"/>
</dbReference>
<evidence type="ECO:0000313" key="2">
    <source>
        <dbReference type="RefSeq" id="XP_016466325.1"/>
    </source>
</evidence>
<keyword evidence="1" id="KW-0812">Transmembrane</keyword>
<accession>A0A1S3ZP62</accession>
<gene>
    <name evidence="2" type="primary">LOC107789073</name>
</gene>